<dbReference type="InterPro" id="IPR050640">
    <property type="entry name" value="Bact_2-comp_sensor_kinase"/>
</dbReference>
<evidence type="ECO:0000256" key="2">
    <source>
        <dbReference type="ARBA" id="ARBA00004651"/>
    </source>
</evidence>
<keyword evidence="6" id="KW-0808">Transferase</keyword>
<keyword evidence="14" id="KW-0175">Coiled coil</keyword>
<dbReference type="InterPro" id="IPR010559">
    <property type="entry name" value="Sig_transdc_His_kin_internal"/>
</dbReference>
<reference evidence="18" key="1">
    <citation type="submission" date="2020-10" db="EMBL/GenBank/DDBJ databases">
        <authorList>
            <person name="Gilroy R."/>
        </authorList>
    </citation>
    <scope>NUCLEOTIDE SEQUENCE</scope>
    <source>
        <strain evidence="18">ChiSjej3B21-11622</strain>
    </source>
</reference>
<dbReference type="InterPro" id="IPR003660">
    <property type="entry name" value="HAMP_dom"/>
</dbReference>
<keyword evidence="12" id="KW-0902">Two-component regulatory system</keyword>
<dbReference type="GO" id="GO:0005886">
    <property type="term" value="C:plasma membrane"/>
    <property type="evidence" value="ECO:0007669"/>
    <property type="project" value="UniProtKB-SubCell"/>
</dbReference>
<dbReference type="PROSITE" id="PS50109">
    <property type="entry name" value="HIS_KIN"/>
    <property type="match status" value="1"/>
</dbReference>
<dbReference type="EC" id="2.7.13.3" evidence="3"/>
<proteinExistence type="predicted"/>
<evidence type="ECO:0000256" key="12">
    <source>
        <dbReference type="ARBA" id="ARBA00023012"/>
    </source>
</evidence>
<dbReference type="GO" id="GO:0000155">
    <property type="term" value="F:phosphorelay sensor kinase activity"/>
    <property type="evidence" value="ECO:0007669"/>
    <property type="project" value="InterPro"/>
</dbReference>
<dbReference type="PANTHER" id="PTHR34220">
    <property type="entry name" value="SENSOR HISTIDINE KINASE YPDA"/>
    <property type="match status" value="1"/>
</dbReference>
<dbReference type="InterPro" id="IPR003594">
    <property type="entry name" value="HATPase_dom"/>
</dbReference>
<accession>A0A9D0ZWD4</accession>
<dbReference type="GO" id="GO:0005524">
    <property type="term" value="F:ATP binding"/>
    <property type="evidence" value="ECO:0007669"/>
    <property type="project" value="UniProtKB-KW"/>
</dbReference>
<evidence type="ECO:0000256" key="10">
    <source>
        <dbReference type="ARBA" id="ARBA00022840"/>
    </source>
</evidence>
<keyword evidence="4" id="KW-1003">Cell membrane</keyword>
<keyword evidence="7 15" id="KW-0812">Transmembrane</keyword>
<dbReference type="InterPro" id="IPR005467">
    <property type="entry name" value="His_kinase_dom"/>
</dbReference>
<evidence type="ECO:0000256" key="14">
    <source>
        <dbReference type="SAM" id="Coils"/>
    </source>
</evidence>
<dbReference type="Gene3D" id="6.10.340.10">
    <property type="match status" value="1"/>
</dbReference>
<evidence type="ECO:0000259" key="16">
    <source>
        <dbReference type="PROSITE" id="PS50109"/>
    </source>
</evidence>
<feature type="domain" description="HAMP" evidence="17">
    <location>
        <begin position="324"/>
        <end position="376"/>
    </location>
</feature>
<dbReference type="Proteomes" id="UP000886886">
    <property type="component" value="Unassembled WGS sequence"/>
</dbReference>
<evidence type="ECO:0000256" key="15">
    <source>
        <dbReference type="SAM" id="Phobius"/>
    </source>
</evidence>
<dbReference type="Pfam" id="PF06580">
    <property type="entry name" value="His_kinase"/>
    <property type="match status" value="1"/>
</dbReference>
<evidence type="ECO:0000256" key="6">
    <source>
        <dbReference type="ARBA" id="ARBA00022679"/>
    </source>
</evidence>
<evidence type="ECO:0000256" key="11">
    <source>
        <dbReference type="ARBA" id="ARBA00022989"/>
    </source>
</evidence>
<dbReference type="Gene3D" id="3.30.565.10">
    <property type="entry name" value="Histidine kinase-like ATPase, C-terminal domain"/>
    <property type="match status" value="1"/>
</dbReference>
<evidence type="ECO:0000256" key="4">
    <source>
        <dbReference type="ARBA" id="ARBA00022475"/>
    </source>
</evidence>
<dbReference type="SMART" id="SM00387">
    <property type="entry name" value="HATPase_c"/>
    <property type="match status" value="1"/>
</dbReference>
<evidence type="ECO:0000256" key="9">
    <source>
        <dbReference type="ARBA" id="ARBA00022777"/>
    </source>
</evidence>
<dbReference type="SMART" id="SM00304">
    <property type="entry name" value="HAMP"/>
    <property type="match status" value="1"/>
</dbReference>
<feature type="coiled-coil region" evidence="14">
    <location>
        <begin position="364"/>
        <end position="398"/>
    </location>
</feature>
<dbReference type="PROSITE" id="PS50885">
    <property type="entry name" value="HAMP"/>
    <property type="match status" value="1"/>
</dbReference>
<evidence type="ECO:0000256" key="3">
    <source>
        <dbReference type="ARBA" id="ARBA00012438"/>
    </source>
</evidence>
<evidence type="ECO:0000256" key="8">
    <source>
        <dbReference type="ARBA" id="ARBA00022741"/>
    </source>
</evidence>
<organism evidence="18 19">
    <name type="scientific">Candidatus Limivivens merdigallinarum</name>
    <dbReference type="NCBI Taxonomy" id="2840859"/>
    <lineage>
        <taxon>Bacteria</taxon>
        <taxon>Bacillati</taxon>
        <taxon>Bacillota</taxon>
        <taxon>Clostridia</taxon>
        <taxon>Lachnospirales</taxon>
        <taxon>Lachnospiraceae</taxon>
        <taxon>Lachnospiraceae incertae sedis</taxon>
        <taxon>Candidatus Limivivens</taxon>
    </lineage>
</organism>
<dbReference type="InterPro" id="IPR036890">
    <property type="entry name" value="HATPase_C_sf"/>
</dbReference>
<evidence type="ECO:0000313" key="18">
    <source>
        <dbReference type="EMBL" id="HIQ97091.1"/>
    </source>
</evidence>
<name>A0A9D0ZWD4_9FIRM</name>
<keyword evidence="13 15" id="KW-0472">Membrane</keyword>
<comment type="caution">
    <text evidence="18">The sequence shown here is derived from an EMBL/GenBank/DDBJ whole genome shotgun (WGS) entry which is preliminary data.</text>
</comment>
<dbReference type="AlphaFoldDB" id="A0A9D0ZWD4"/>
<protein>
    <recommendedName>
        <fullName evidence="3">histidine kinase</fullName>
        <ecNumber evidence="3">2.7.13.3</ecNumber>
    </recommendedName>
</protein>
<keyword evidence="9 18" id="KW-0418">Kinase</keyword>
<evidence type="ECO:0000259" key="17">
    <source>
        <dbReference type="PROSITE" id="PS50885"/>
    </source>
</evidence>
<dbReference type="Pfam" id="PF02518">
    <property type="entry name" value="HATPase_c"/>
    <property type="match status" value="1"/>
</dbReference>
<reference evidence="18" key="2">
    <citation type="journal article" date="2021" name="PeerJ">
        <title>Extensive microbial diversity within the chicken gut microbiome revealed by metagenomics and culture.</title>
        <authorList>
            <person name="Gilroy R."/>
            <person name="Ravi A."/>
            <person name="Getino M."/>
            <person name="Pursley I."/>
            <person name="Horton D.L."/>
            <person name="Alikhan N.F."/>
            <person name="Baker D."/>
            <person name="Gharbi K."/>
            <person name="Hall N."/>
            <person name="Watson M."/>
            <person name="Adriaenssens E.M."/>
            <person name="Foster-Nyarko E."/>
            <person name="Jarju S."/>
            <person name="Secka A."/>
            <person name="Antonio M."/>
            <person name="Oren A."/>
            <person name="Chaudhuri R.R."/>
            <person name="La Ragione R."/>
            <person name="Hildebrand F."/>
            <person name="Pallen M.J."/>
        </authorList>
    </citation>
    <scope>NUCLEOTIDE SEQUENCE</scope>
    <source>
        <strain evidence="18">ChiSjej3B21-11622</strain>
    </source>
</reference>
<evidence type="ECO:0000256" key="5">
    <source>
        <dbReference type="ARBA" id="ARBA00022553"/>
    </source>
</evidence>
<evidence type="ECO:0000256" key="1">
    <source>
        <dbReference type="ARBA" id="ARBA00000085"/>
    </source>
</evidence>
<evidence type="ECO:0000313" key="19">
    <source>
        <dbReference type="Proteomes" id="UP000886886"/>
    </source>
</evidence>
<comment type="catalytic activity">
    <reaction evidence="1">
        <text>ATP + protein L-histidine = ADP + protein N-phospho-L-histidine.</text>
        <dbReference type="EC" id="2.7.13.3"/>
    </reaction>
</comment>
<dbReference type="PANTHER" id="PTHR34220:SF11">
    <property type="entry name" value="SENSOR PROTEIN KINASE HPTS"/>
    <property type="match status" value="1"/>
</dbReference>
<keyword evidence="8" id="KW-0547">Nucleotide-binding</keyword>
<keyword evidence="11 15" id="KW-1133">Transmembrane helix</keyword>
<keyword evidence="5" id="KW-0597">Phosphoprotein</keyword>
<keyword evidence="10" id="KW-0067">ATP-binding</keyword>
<evidence type="ECO:0000256" key="7">
    <source>
        <dbReference type="ARBA" id="ARBA00022692"/>
    </source>
</evidence>
<dbReference type="SUPFAM" id="SSF55874">
    <property type="entry name" value="ATPase domain of HSP90 chaperone/DNA topoisomerase II/histidine kinase"/>
    <property type="match status" value="1"/>
</dbReference>
<sequence>MSKNRKKTYFNRMSTRILTAVVVGMLSIAAQVIFTMVKMSENVFVDVYGESQEQVFEQIASDLNEFHENLMKIMTAVDNSWAFRLYFGSEEALDSVTSFQTVYEMKKDLEQAIPSNVDDIVVMVLNEDGASYINREENIVTPVEEILDHEITQKAYSDTGNIHYFYLDQGFTSTTREESAVIGVKALTRGVDKEPYGAVYITMKSSDFRKLYGYFTTEYTDFFMTAEDGTIIAANREEYEGLNQAESPLNGVRQQPVDNLDDLTVTRGDRMTVLYQDMPYYEGEIFGVIDNDKALDSKYNVLNIVAICVIGVGAVIILIFLIIRQTTRPLSNMAVKMKAEGIGKFQEPIQVSGPEEVRIVATAYNSMLEDLNRYINQLMETQKEKRKAEIRALQMQINPHYIYNTLAGIKWLIWQGDAKKSTETIDAFIALLRNTISNTSEFIPVEQEIQNLKNYVLINNVRYGERVRVEFFVADGYETCLLPKLILQPFIENAFFHAFPADRLGTIQVVIGRKKDMLRIEIADDGIGMTEERRKELMRKDGKSRKEEHFSGIGINNVDDRLKLLYGQEYGVHIASRENEGTTITLLLPITQEERR</sequence>
<comment type="subcellular location">
    <subcellularLocation>
        <location evidence="2">Cell membrane</location>
        <topology evidence="2">Multi-pass membrane protein</topology>
    </subcellularLocation>
</comment>
<feature type="domain" description="Histidine kinase" evidence="16">
    <location>
        <begin position="486"/>
        <end position="592"/>
    </location>
</feature>
<dbReference type="EMBL" id="DVFT01000160">
    <property type="protein sequence ID" value="HIQ97091.1"/>
    <property type="molecule type" value="Genomic_DNA"/>
</dbReference>
<evidence type="ECO:0000256" key="13">
    <source>
        <dbReference type="ARBA" id="ARBA00023136"/>
    </source>
</evidence>
<gene>
    <name evidence="18" type="ORF">IAB26_11075</name>
</gene>
<feature type="transmembrane region" description="Helical" evidence="15">
    <location>
        <begin position="301"/>
        <end position="323"/>
    </location>
</feature>